<dbReference type="VEuPathDB" id="FungiDB:EYZ11_011357"/>
<gene>
    <name evidence="2" type="ORF">ATNIH1004_008923</name>
</gene>
<dbReference type="EMBL" id="QUQM01000006">
    <property type="protein sequence ID" value="KAA8644716.1"/>
    <property type="molecule type" value="Genomic_DNA"/>
</dbReference>
<dbReference type="Gene3D" id="3.40.50.300">
    <property type="entry name" value="P-loop containing nucleotide triphosphate hydrolases"/>
    <property type="match status" value="1"/>
</dbReference>
<dbReference type="GeneID" id="54331625"/>
<name>A0A5M9MG16_9EURO</name>
<dbReference type="InterPro" id="IPR027417">
    <property type="entry name" value="P-loop_NTPase"/>
</dbReference>
<dbReference type="Proteomes" id="UP000324241">
    <property type="component" value="Unassembled WGS sequence"/>
</dbReference>
<reference evidence="2 3" key="1">
    <citation type="submission" date="2019-08" db="EMBL/GenBank/DDBJ databases">
        <title>The genome sequence of a newly discovered highly antifungal drug resistant Aspergillus species, Aspergillus tanneri NIH 1004.</title>
        <authorList>
            <person name="Mounaud S."/>
            <person name="Singh I."/>
            <person name="Joardar V."/>
            <person name="Pakala S."/>
            <person name="Pakala S."/>
            <person name="Venepally P."/>
            <person name="Chung J.K."/>
            <person name="Losada L."/>
            <person name="Nierman W.C."/>
        </authorList>
    </citation>
    <scope>NUCLEOTIDE SEQUENCE [LARGE SCALE GENOMIC DNA]</scope>
    <source>
        <strain evidence="2 3">NIH1004</strain>
    </source>
</reference>
<dbReference type="RefSeq" id="XP_033424077.1">
    <property type="nucleotide sequence ID" value="XM_033573525.1"/>
</dbReference>
<feature type="region of interest" description="Disordered" evidence="1">
    <location>
        <begin position="246"/>
        <end position="280"/>
    </location>
</feature>
<dbReference type="PANTHER" id="PTHR36681:SF3">
    <property type="entry name" value="NUCLEAR GTPASE, GERMINAL CENTER-ASSOCIATED, TANDEM DUPLICATE 3"/>
    <property type="match status" value="1"/>
</dbReference>
<protein>
    <submittedName>
        <fullName evidence="2">Uncharacterized protein</fullName>
    </submittedName>
</protein>
<sequence>MGDTYWRSEIDQILPCSQMAQVIIAVVGSTGAGKSSLINAVADEENIIATSSEIQFIKRDEWERELQILIDDLNDNREDVIQNKDPKDSEAAVAMDKIKAVYPWLEPSEILSIPTNTLLDHPSVSDLLGSQLVIEENSARVFSRKVKSFRHESLATNSSGPALRQSGGFVNRANRVREGLLDLHKSTEKSLQGNLDKTIQVVTRDYHVAIIEPQICKFLDEQIRVKVKNEVTNIIRIAQKELPLKQFHQPQGDRRRGQSDMGTALETTREVKTKVKHERI</sequence>
<dbReference type="SUPFAM" id="SSF52540">
    <property type="entry name" value="P-loop containing nucleoside triphosphate hydrolases"/>
    <property type="match status" value="2"/>
</dbReference>
<dbReference type="PANTHER" id="PTHR36681">
    <property type="entry name" value="NUCLEAR GTPASE, GERMINAL CENTER-ASSOCIATED, TANDEM DUPLICATE 3"/>
    <property type="match status" value="1"/>
</dbReference>
<evidence type="ECO:0000313" key="3">
    <source>
        <dbReference type="Proteomes" id="UP000324241"/>
    </source>
</evidence>
<proteinExistence type="predicted"/>
<accession>A0A5M9MG16</accession>
<dbReference type="AlphaFoldDB" id="A0A5M9MG16"/>
<organism evidence="2 3">
    <name type="scientific">Aspergillus tanneri</name>
    <dbReference type="NCBI Taxonomy" id="1220188"/>
    <lineage>
        <taxon>Eukaryota</taxon>
        <taxon>Fungi</taxon>
        <taxon>Dikarya</taxon>
        <taxon>Ascomycota</taxon>
        <taxon>Pezizomycotina</taxon>
        <taxon>Eurotiomycetes</taxon>
        <taxon>Eurotiomycetidae</taxon>
        <taxon>Eurotiales</taxon>
        <taxon>Aspergillaceae</taxon>
        <taxon>Aspergillus</taxon>
        <taxon>Aspergillus subgen. Circumdati</taxon>
    </lineage>
</organism>
<evidence type="ECO:0000313" key="2">
    <source>
        <dbReference type="EMBL" id="KAA8644716.1"/>
    </source>
</evidence>
<comment type="caution">
    <text evidence="2">The sequence shown here is derived from an EMBL/GenBank/DDBJ whole genome shotgun (WGS) entry which is preliminary data.</text>
</comment>
<dbReference type="OrthoDB" id="3598281at2759"/>
<evidence type="ECO:0000256" key="1">
    <source>
        <dbReference type="SAM" id="MobiDB-lite"/>
    </source>
</evidence>